<proteinExistence type="predicted"/>
<accession>A0AAE3GZ82</accession>
<keyword evidence="2" id="KW-1185">Reference proteome</keyword>
<organism evidence="1 2">
    <name type="scientific">Lacihabitans soyangensis</name>
    <dbReference type="NCBI Taxonomy" id="869394"/>
    <lineage>
        <taxon>Bacteria</taxon>
        <taxon>Pseudomonadati</taxon>
        <taxon>Bacteroidota</taxon>
        <taxon>Cytophagia</taxon>
        <taxon>Cytophagales</taxon>
        <taxon>Leadbetterellaceae</taxon>
        <taxon>Lacihabitans</taxon>
    </lineage>
</organism>
<dbReference type="EMBL" id="RJUF01000003">
    <property type="protein sequence ID" value="MCP9761772.1"/>
    <property type="molecule type" value="Genomic_DNA"/>
</dbReference>
<name>A0AAE3GZ82_9BACT</name>
<dbReference type="Proteomes" id="UP001204144">
    <property type="component" value="Unassembled WGS sequence"/>
</dbReference>
<evidence type="ECO:0000313" key="2">
    <source>
        <dbReference type="Proteomes" id="UP001204144"/>
    </source>
</evidence>
<evidence type="ECO:0000313" key="1">
    <source>
        <dbReference type="EMBL" id="MCP9761772.1"/>
    </source>
</evidence>
<gene>
    <name evidence="1" type="ORF">EGI31_02310</name>
</gene>
<dbReference type="AlphaFoldDB" id="A0AAE3GZ82"/>
<dbReference type="RefSeq" id="WP_255035513.1">
    <property type="nucleotide sequence ID" value="NZ_RJUF01000003.1"/>
</dbReference>
<comment type="caution">
    <text evidence="1">The sequence shown here is derived from an EMBL/GenBank/DDBJ whole genome shotgun (WGS) entry which is preliminary data.</text>
</comment>
<sequence>MRIVLLIFIIIGVLSEANAQRKGLLFSEKIDFDKQPKQIVEKQEAEITEEMDRFLGFGFHFSVKKVPLESQNSDRKNKIKEGISLQLGFQMPKYLRTKPPEKLLKAGWKMGLNL</sequence>
<protein>
    <submittedName>
        <fullName evidence="1">Uncharacterized protein</fullName>
    </submittedName>
</protein>
<reference evidence="1 2" key="1">
    <citation type="submission" date="2018-11" db="EMBL/GenBank/DDBJ databases">
        <title>Novel bacteria species description.</title>
        <authorList>
            <person name="Han J.-H."/>
        </authorList>
    </citation>
    <scope>NUCLEOTIDE SEQUENCE [LARGE SCALE GENOMIC DNA]</scope>
    <source>
        <strain evidence="1 2">KCTC23259</strain>
    </source>
</reference>